<dbReference type="EMBL" id="JAJEPR010000022">
    <property type="protein sequence ID" value="MCC2190548.1"/>
    <property type="molecule type" value="Genomic_DNA"/>
</dbReference>
<comment type="caution">
    <text evidence="3">The sequence shown here is derived from an EMBL/GenBank/DDBJ whole genome shotgun (WGS) entry which is preliminary data.</text>
</comment>
<dbReference type="InterPro" id="IPR043129">
    <property type="entry name" value="ATPase_NBD"/>
</dbReference>
<dbReference type="CDD" id="cd24068">
    <property type="entry name" value="ASKHA_NBD_ROK_FnNanK-like"/>
    <property type="match status" value="1"/>
</dbReference>
<dbReference type="Proteomes" id="UP001197875">
    <property type="component" value="Unassembled WGS sequence"/>
</dbReference>
<dbReference type="InterPro" id="IPR000600">
    <property type="entry name" value="ROK"/>
</dbReference>
<dbReference type="PANTHER" id="PTHR18964:SF165">
    <property type="entry name" value="BETA-GLUCOSIDE KINASE"/>
    <property type="match status" value="1"/>
</dbReference>
<evidence type="ECO:0000313" key="3">
    <source>
        <dbReference type="EMBL" id="MCC2190548.1"/>
    </source>
</evidence>
<evidence type="ECO:0000313" key="4">
    <source>
        <dbReference type="Proteomes" id="UP001197875"/>
    </source>
</evidence>
<protein>
    <submittedName>
        <fullName evidence="3">ROK family protein</fullName>
    </submittedName>
</protein>
<dbReference type="AlphaFoldDB" id="A0AAE3DU90"/>
<comment type="similarity">
    <text evidence="1">Belongs to the ROK (NagC/XylR) family.</text>
</comment>
<gene>
    <name evidence="3" type="ORF">LKD71_12200</name>
</gene>
<sequence>MSSAKTYICLDIGGTYIKHGLLTETGEILIKGKIPTRAKEGGQAVFEQAVELVEGYLEKKKTSAISEKETDFLRVDREEPFPVSLDERPDTEKHSESDFIRQTQVETDLSEADEIAVEMQDHTGKISGIAISTAGMVDPATGTILHASDAIPGYAGISYKVYMEEHFHLPCAVENDVNCAGLAESISGAGKGSRINLCLTVGTGIGGCLVVDGKVFHGASNSACEVGYMHLATGAFQDEAATSVLVRRVTERKKAEVWDGFRIFEAAKAGDPICQEELDRLADLLGMGIANICFVINPERIILGGGIMEQEAYMKPRIEAALEKYLVPQIWKHTTVCMAAYQNNAGMLGALYHLQAELSR</sequence>
<feature type="region of interest" description="Disordered" evidence="2">
    <location>
        <begin position="79"/>
        <end position="99"/>
    </location>
</feature>
<accession>A0AAE3DU90</accession>
<name>A0AAE3DU90_9FIRM</name>
<evidence type="ECO:0000256" key="2">
    <source>
        <dbReference type="SAM" id="MobiDB-lite"/>
    </source>
</evidence>
<keyword evidence="4" id="KW-1185">Reference proteome</keyword>
<dbReference type="Pfam" id="PF00480">
    <property type="entry name" value="ROK"/>
    <property type="match status" value="1"/>
</dbReference>
<dbReference type="PANTHER" id="PTHR18964">
    <property type="entry name" value="ROK (REPRESSOR, ORF, KINASE) FAMILY"/>
    <property type="match status" value="1"/>
</dbReference>
<evidence type="ECO:0000256" key="1">
    <source>
        <dbReference type="ARBA" id="ARBA00006479"/>
    </source>
</evidence>
<dbReference type="SUPFAM" id="SSF53067">
    <property type="entry name" value="Actin-like ATPase domain"/>
    <property type="match status" value="2"/>
</dbReference>
<reference evidence="3 4" key="1">
    <citation type="submission" date="2021-10" db="EMBL/GenBank/DDBJ databases">
        <title>Anaerobic single-cell dispensing facilitates the cultivation of human gut bacteria.</title>
        <authorList>
            <person name="Afrizal A."/>
        </authorList>
    </citation>
    <scope>NUCLEOTIDE SEQUENCE [LARGE SCALE GENOMIC DNA]</scope>
    <source>
        <strain evidence="3 4">CLA-AA-H277</strain>
    </source>
</reference>
<proteinExistence type="inferred from homology"/>
<dbReference type="RefSeq" id="WP_227615620.1">
    <property type="nucleotide sequence ID" value="NZ_JAJEPR010000022.1"/>
</dbReference>
<organism evidence="3 4">
    <name type="scientific">Fusicatenibacter faecihominis</name>
    <dbReference type="NCBI Taxonomy" id="2881276"/>
    <lineage>
        <taxon>Bacteria</taxon>
        <taxon>Bacillati</taxon>
        <taxon>Bacillota</taxon>
        <taxon>Clostridia</taxon>
        <taxon>Lachnospirales</taxon>
        <taxon>Lachnospiraceae</taxon>
        <taxon>Fusicatenibacter</taxon>
    </lineage>
</organism>
<dbReference type="Gene3D" id="3.30.420.40">
    <property type="match status" value="3"/>
</dbReference>